<dbReference type="GO" id="GO:0050532">
    <property type="term" value="F:2-phosphosulfolactate phosphatase activity"/>
    <property type="evidence" value="ECO:0007669"/>
    <property type="project" value="UniProtKB-EC"/>
</dbReference>
<dbReference type="EC" id="3.1.3.71" evidence="3"/>
<evidence type="ECO:0000256" key="5">
    <source>
        <dbReference type="ARBA" id="ARBA00022801"/>
    </source>
</evidence>
<dbReference type="Pfam" id="PF04029">
    <property type="entry name" value="2-ph_phosp"/>
    <property type="match status" value="1"/>
</dbReference>
<keyword evidence="5" id="KW-0378">Hydrolase</keyword>
<dbReference type="InterPro" id="IPR005238">
    <property type="entry name" value="ComB-like"/>
</dbReference>
<evidence type="ECO:0000256" key="2">
    <source>
        <dbReference type="ARBA" id="ARBA00009997"/>
    </source>
</evidence>
<proteinExistence type="inferred from homology"/>
<evidence type="ECO:0000313" key="8">
    <source>
        <dbReference type="EMBL" id="PYE20174.1"/>
    </source>
</evidence>
<dbReference type="SUPFAM" id="SSF142823">
    <property type="entry name" value="ComB-like"/>
    <property type="match status" value="1"/>
</dbReference>
<sequence length="253" mass="26610">MNPAHRQENYAVRFDWGLAGAQAISQGCEVAVVVDILSFTTTLSVALDAGITVYPYRVGGEHAEAFADEVDAILAVGRSVACGDQISLSSPTIRNQTVVPQRLVLPSPNGATISYELAATAVTVIGASLRNARAVATWISDTYPPGTTIAIIAAGERWPDGSLRPAVEDMWGAGAVLHELAAHGRGEGFSPESRVARAAWTQVEPALAADLRDCASGRELVDAGYAQDVEIAAEINSSTHVPVLRAHRFVPAN</sequence>
<evidence type="ECO:0000256" key="3">
    <source>
        <dbReference type="ARBA" id="ARBA00012953"/>
    </source>
</evidence>
<protein>
    <recommendedName>
        <fullName evidence="4">Probable 2-phosphosulfolactate phosphatase</fullName>
        <ecNumber evidence="3">3.1.3.71</ecNumber>
    </recommendedName>
</protein>
<keyword evidence="6" id="KW-0460">Magnesium</keyword>
<evidence type="ECO:0000256" key="4">
    <source>
        <dbReference type="ARBA" id="ARBA00021948"/>
    </source>
</evidence>
<dbReference type="RefSeq" id="WP_110468169.1">
    <property type="nucleotide sequence ID" value="NZ_QJSP01000002.1"/>
</dbReference>
<dbReference type="GO" id="GO:0050545">
    <property type="term" value="F:sulfopyruvate decarboxylase activity"/>
    <property type="evidence" value="ECO:0007669"/>
    <property type="project" value="TreeGrafter"/>
</dbReference>
<dbReference type="AlphaFoldDB" id="A0A318RNI4"/>
<name>A0A318RNI4_WILLI</name>
<dbReference type="PANTHER" id="PTHR37311:SF1">
    <property type="entry name" value="2-PHOSPHOSULFOLACTATE PHOSPHATASE-RELATED"/>
    <property type="match status" value="1"/>
</dbReference>
<evidence type="ECO:0000313" key="9">
    <source>
        <dbReference type="Proteomes" id="UP000247591"/>
    </source>
</evidence>
<accession>A0A318RNI4</accession>
<comment type="similarity">
    <text evidence="2">Belongs to the ComB family.</text>
</comment>
<comment type="cofactor">
    <cofactor evidence="1">
        <name>Mg(2+)</name>
        <dbReference type="ChEBI" id="CHEBI:18420"/>
    </cofactor>
</comment>
<reference evidence="8 9" key="1">
    <citation type="submission" date="2018-06" db="EMBL/GenBank/DDBJ databases">
        <title>Genomic Encyclopedia of Type Strains, Phase IV (KMG-IV): sequencing the most valuable type-strain genomes for metagenomic binning, comparative biology and taxonomic classification.</title>
        <authorList>
            <person name="Goeker M."/>
        </authorList>
    </citation>
    <scope>NUCLEOTIDE SEQUENCE [LARGE SCALE GENOMIC DNA]</scope>
    <source>
        <strain evidence="8 9">DSM 45521</strain>
    </source>
</reference>
<dbReference type="GO" id="GO:0000287">
    <property type="term" value="F:magnesium ion binding"/>
    <property type="evidence" value="ECO:0007669"/>
    <property type="project" value="InterPro"/>
</dbReference>
<evidence type="ECO:0000256" key="7">
    <source>
        <dbReference type="ARBA" id="ARBA00033711"/>
    </source>
</evidence>
<evidence type="ECO:0000256" key="1">
    <source>
        <dbReference type="ARBA" id="ARBA00001946"/>
    </source>
</evidence>
<dbReference type="OrthoDB" id="8588453at2"/>
<dbReference type="PANTHER" id="PTHR37311">
    <property type="entry name" value="2-PHOSPHOSULFOLACTATE PHOSPHATASE-RELATED"/>
    <property type="match status" value="1"/>
</dbReference>
<evidence type="ECO:0000256" key="6">
    <source>
        <dbReference type="ARBA" id="ARBA00022842"/>
    </source>
</evidence>
<organism evidence="8 9">
    <name type="scientific">Williamsia limnetica</name>
    <dbReference type="NCBI Taxonomy" id="882452"/>
    <lineage>
        <taxon>Bacteria</taxon>
        <taxon>Bacillati</taxon>
        <taxon>Actinomycetota</taxon>
        <taxon>Actinomycetes</taxon>
        <taxon>Mycobacteriales</taxon>
        <taxon>Nocardiaceae</taxon>
        <taxon>Williamsia</taxon>
    </lineage>
</organism>
<dbReference type="PROSITE" id="PS51257">
    <property type="entry name" value="PROKAR_LIPOPROTEIN"/>
    <property type="match status" value="1"/>
</dbReference>
<dbReference type="Gene3D" id="3.90.1560.10">
    <property type="entry name" value="ComB-like"/>
    <property type="match status" value="1"/>
</dbReference>
<gene>
    <name evidence="8" type="ORF">DFR67_102312</name>
</gene>
<comment type="caution">
    <text evidence="8">The sequence shown here is derived from an EMBL/GenBank/DDBJ whole genome shotgun (WGS) entry which is preliminary data.</text>
</comment>
<dbReference type="Proteomes" id="UP000247591">
    <property type="component" value="Unassembled WGS sequence"/>
</dbReference>
<dbReference type="EMBL" id="QJSP01000002">
    <property type="protein sequence ID" value="PYE20174.1"/>
    <property type="molecule type" value="Genomic_DNA"/>
</dbReference>
<comment type="catalytic activity">
    <reaction evidence="7">
        <text>(2R)-O-phospho-3-sulfolactate + H2O = (2R)-3-sulfolactate + phosphate</text>
        <dbReference type="Rhea" id="RHEA:23416"/>
        <dbReference type="ChEBI" id="CHEBI:15377"/>
        <dbReference type="ChEBI" id="CHEBI:15597"/>
        <dbReference type="ChEBI" id="CHEBI:43474"/>
        <dbReference type="ChEBI" id="CHEBI:58738"/>
        <dbReference type="EC" id="3.1.3.71"/>
    </reaction>
</comment>
<dbReference type="InterPro" id="IPR036702">
    <property type="entry name" value="ComB-like_sf"/>
</dbReference>
<keyword evidence="9" id="KW-1185">Reference proteome</keyword>